<reference evidence="1" key="2">
    <citation type="submission" date="2023-05" db="EMBL/GenBank/DDBJ databases">
        <authorList>
            <person name="Schelkunov M.I."/>
        </authorList>
    </citation>
    <scope>NUCLEOTIDE SEQUENCE</scope>
    <source>
        <strain evidence="1">Hsosn_3</strain>
        <tissue evidence="1">Leaf</tissue>
    </source>
</reference>
<name>A0AAD8JD17_9APIA</name>
<protein>
    <submittedName>
        <fullName evidence="1">Uncharacterized protein</fullName>
    </submittedName>
</protein>
<dbReference type="AlphaFoldDB" id="A0AAD8JD17"/>
<dbReference type="EMBL" id="JAUIZM010000001">
    <property type="protein sequence ID" value="KAK1400828.1"/>
    <property type="molecule type" value="Genomic_DNA"/>
</dbReference>
<keyword evidence="2" id="KW-1185">Reference proteome</keyword>
<comment type="caution">
    <text evidence="1">The sequence shown here is derived from an EMBL/GenBank/DDBJ whole genome shotgun (WGS) entry which is preliminary data.</text>
</comment>
<sequence>MDSRILANTTKPGSTSMGSAAGSLIRGNHQQLITPLFGQGASSPSLFTSLLSGNHQQLLTPLPVQGASSAYSFISLLSGQSIGSGFLRGSSLSGGMKFNSYGGVFGDGTSGGVGVRGGTSTLQQYGSYGSGGKYRGCREYLSDQMNAPYGGMKYNVNNADGMLVGEVNKNVWWSHRRMFRVSTVISLSEISLAWEMGCTT</sequence>
<gene>
    <name evidence="1" type="ORF">POM88_000433</name>
</gene>
<organism evidence="1 2">
    <name type="scientific">Heracleum sosnowskyi</name>
    <dbReference type="NCBI Taxonomy" id="360622"/>
    <lineage>
        <taxon>Eukaryota</taxon>
        <taxon>Viridiplantae</taxon>
        <taxon>Streptophyta</taxon>
        <taxon>Embryophyta</taxon>
        <taxon>Tracheophyta</taxon>
        <taxon>Spermatophyta</taxon>
        <taxon>Magnoliopsida</taxon>
        <taxon>eudicotyledons</taxon>
        <taxon>Gunneridae</taxon>
        <taxon>Pentapetalae</taxon>
        <taxon>asterids</taxon>
        <taxon>campanulids</taxon>
        <taxon>Apiales</taxon>
        <taxon>Apiaceae</taxon>
        <taxon>Apioideae</taxon>
        <taxon>apioid superclade</taxon>
        <taxon>Tordylieae</taxon>
        <taxon>Tordyliinae</taxon>
        <taxon>Heracleum</taxon>
    </lineage>
</organism>
<dbReference type="Proteomes" id="UP001237642">
    <property type="component" value="Unassembled WGS sequence"/>
</dbReference>
<evidence type="ECO:0000313" key="1">
    <source>
        <dbReference type="EMBL" id="KAK1400828.1"/>
    </source>
</evidence>
<accession>A0AAD8JD17</accession>
<proteinExistence type="predicted"/>
<reference evidence="1" key="1">
    <citation type="submission" date="2023-02" db="EMBL/GenBank/DDBJ databases">
        <title>Genome of toxic invasive species Heracleum sosnowskyi carries increased number of genes despite the absence of recent whole-genome duplications.</title>
        <authorList>
            <person name="Schelkunov M."/>
            <person name="Shtratnikova V."/>
            <person name="Makarenko M."/>
            <person name="Klepikova A."/>
            <person name="Omelchenko D."/>
            <person name="Novikova G."/>
            <person name="Obukhova E."/>
            <person name="Bogdanov V."/>
            <person name="Penin A."/>
            <person name="Logacheva M."/>
        </authorList>
    </citation>
    <scope>NUCLEOTIDE SEQUENCE</scope>
    <source>
        <strain evidence="1">Hsosn_3</strain>
        <tissue evidence="1">Leaf</tissue>
    </source>
</reference>
<evidence type="ECO:0000313" key="2">
    <source>
        <dbReference type="Proteomes" id="UP001237642"/>
    </source>
</evidence>